<feature type="binding site" evidence="5">
    <location>
        <position position="443"/>
    </location>
    <ligand>
        <name>FAD</name>
        <dbReference type="ChEBI" id="CHEBI:57692"/>
    </ligand>
</feature>
<feature type="site" description="Electron transfer via tryptophanyl radical" evidence="6">
    <location>
        <position position="567"/>
    </location>
</feature>
<dbReference type="HOGENOM" id="CLU_010348_1_0_1"/>
<keyword evidence="4" id="KW-0157">Chromophore</keyword>
<keyword evidence="3 5" id="KW-0274">FAD</keyword>
<proteinExistence type="inferred from homology"/>
<dbReference type="SUPFAM" id="SSF48173">
    <property type="entry name" value="Cryptochrome/photolyase FAD-binding domain"/>
    <property type="match status" value="1"/>
</dbReference>
<dbReference type="PANTHER" id="PTHR11455">
    <property type="entry name" value="CRYPTOCHROME"/>
    <property type="match status" value="1"/>
</dbReference>
<dbReference type="GO" id="GO:0006950">
    <property type="term" value="P:response to stress"/>
    <property type="evidence" value="ECO:0007669"/>
    <property type="project" value="UniProtKB-ARBA"/>
</dbReference>
<dbReference type="Proteomes" id="UP000018468">
    <property type="component" value="Linkage group LG23"/>
</dbReference>
<dbReference type="Pfam" id="PF03441">
    <property type="entry name" value="FAD_binding_7"/>
    <property type="match status" value="1"/>
</dbReference>
<dbReference type="PANTHER" id="PTHR11455:SF18">
    <property type="entry name" value="SI:CH1073-390K14.1"/>
    <property type="match status" value="1"/>
</dbReference>
<evidence type="ECO:0000256" key="3">
    <source>
        <dbReference type="ARBA" id="ARBA00022827"/>
    </source>
</evidence>
<dbReference type="Bgee" id="ENSLOCG00000004051">
    <property type="expression patterns" value="Expressed in muscle tissue and 7 other cell types or tissues"/>
</dbReference>
<organism evidence="9 10">
    <name type="scientific">Lepisosteus oculatus</name>
    <name type="common">Spotted gar</name>
    <dbReference type="NCBI Taxonomy" id="7918"/>
    <lineage>
        <taxon>Eukaryota</taxon>
        <taxon>Metazoa</taxon>
        <taxon>Chordata</taxon>
        <taxon>Craniata</taxon>
        <taxon>Vertebrata</taxon>
        <taxon>Euteleostomi</taxon>
        <taxon>Actinopterygii</taxon>
        <taxon>Neopterygii</taxon>
        <taxon>Holostei</taxon>
        <taxon>Semionotiformes</taxon>
        <taxon>Lepisosteidae</taxon>
        <taxon>Lepisosteus</taxon>
    </lineage>
</organism>
<dbReference type="EMBL" id="AHAT01010533">
    <property type="status" value="NOT_ANNOTATED_CDS"/>
    <property type="molecule type" value="Genomic_DNA"/>
</dbReference>
<feature type="domain" description="Photolyase/cryptochrome alpha/beta" evidence="8">
    <location>
        <begin position="203"/>
        <end position="338"/>
    </location>
</feature>
<feature type="compositionally biased region" description="Polar residues" evidence="7">
    <location>
        <begin position="107"/>
        <end position="117"/>
    </location>
</feature>
<dbReference type="AlphaFoldDB" id="W5M8X3"/>
<evidence type="ECO:0000259" key="8">
    <source>
        <dbReference type="PROSITE" id="PS51645"/>
    </source>
</evidence>
<evidence type="ECO:0000313" key="9">
    <source>
        <dbReference type="Ensembl" id="ENSLOCP00000004832.1"/>
    </source>
</evidence>
<dbReference type="Gene3D" id="1.25.40.80">
    <property type="match status" value="1"/>
</dbReference>
<dbReference type="GO" id="GO:0032922">
    <property type="term" value="P:circadian regulation of gene expression"/>
    <property type="evidence" value="ECO:0000318"/>
    <property type="project" value="GO_Central"/>
</dbReference>
<dbReference type="PROSITE" id="PS51645">
    <property type="entry name" value="PHR_CRY_ALPHA_BETA"/>
    <property type="match status" value="1"/>
</dbReference>
<evidence type="ECO:0000256" key="4">
    <source>
        <dbReference type="ARBA" id="ARBA00022991"/>
    </source>
</evidence>
<dbReference type="Gene3D" id="3.40.50.620">
    <property type="entry name" value="HUPs"/>
    <property type="match status" value="1"/>
</dbReference>
<dbReference type="InterPro" id="IPR002081">
    <property type="entry name" value="Cryptochrome/DNA_photolyase_1"/>
</dbReference>
<dbReference type="GO" id="GO:0003904">
    <property type="term" value="F:deoxyribodipyrimidine photo-lyase activity"/>
    <property type="evidence" value="ECO:0000318"/>
    <property type="project" value="GO_Central"/>
</dbReference>
<reference evidence="9" key="2">
    <citation type="submission" date="2025-08" db="UniProtKB">
        <authorList>
            <consortium name="Ensembl"/>
        </authorList>
    </citation>
    <scope>IDENTIFICATION</scope>
</reference>
<accession>W5M8X3</accession>
<name>W5M8X3_LEPOC</name>
<keyword evidence="2 5" id="KW-0285">Flavoprotein</keyword>
<evidence type="ECO:0000256" key="2">
    <source>
        <dbReference type="ARBA" id="ARBA00022630"/>
    </source>
</evidence>
<dbReference type="GO" id="GO:0071949">
    <property type="term" value="F:FAD binding"/>
    <property type="evidence" value="ECO:0000318"/>
    <property type="project" value="GO_Central"/>
</dbReference>
<dbReference type="InterPro" id="IPR014729">
    <property type="entry name" value="Rossmann-like_a/b/a_fold"/>
</dbReference>
<feature type="binding site" evidence="5">
    <location>
        <begin position="580"/>
        <end position="582"/>
    </location>
    <ligand>
        <name>FAD</name>
        <dbReference type="ChEBI" id="CHEBI:57692"/>
    </ligand>
</feature>
<dbReference type="GeneTree" id="ENSGT00940000166153"/>
<feature type="site" description="Electron transfer via tryptophanyl radical" evidence="6">
    <location>
        <position position="514"/>
    </location>
</feature>
<dbReference type="OMA" id="TRMEFKY"/>
<evidence type="ECO:0000256" key="7">
    <source>
        <dbReference type="SAM" id="MobiDB-lite"/>
    </source>
</evidence>
<feature type="site" description="Electron transfer via tryptophanyl radical" evidence="6">
    <location>
        <position position="590"/>
    </location>
</feature>
<reference evidence="10" key="1">
    <citation type="submission" date="2011-12" db="EMBL/GenBank/DDBJ databases">
        <title>The Draft Genome of Lepisosteus oculatus.</title>
        <authorList>
            <consortium name="The Broad Institute Genome Assembly &amp; Analysis Group"/>
            <consortium name="Computational R&amp;D Group"/>
            <consortium name="and Sequencing Platform"/>
            <person name="Di Palma F."/>
            <person name="Alfoldi J."/>
            <person name="Johnson J."/>
            <person name="Berlin A."/>
            <person name="Gnerre S."/>
            <person name="Jaffe D."/>
            <person name="MacCallum I."/>
            <person name="Young S."/>
            <person name="Walker B.J."/>
            <person name="Lander E.S."/>
            <person name="Lindblad-Toh K."/>
        </authorList>
    </citation>
    <scope>NUCLEOTIDE SEQUENCE [LARGE SCALE GENOMIC DNA]</scope>
</reference>
<dbReference type="Gene3D" id="1.10.579.10">
    <property type="entry name" value="DNA Cyclobutane Dipyrimidine Photolyase, subunit A, domain 3"/>
    <property type="match status" value="1"/>
</dbReference>
<dbReference type="InterPro" id="IPR036155">
    <property type="entry name" value="Crypto/Photolyase_N_sf"/>
</dbReference>
<evidence type="ECO:0000256" key="1">
    <source>
        <dbReference type="ARBA" id="ARBA00005862"/>
    </source>
</evidence>
<feature type="region of interest" description="Disordered" evidence="7">
    <location>
        <begin position="87"/>
        <end position="200"/>
    </location>
</feature>
<dbReference type="InterPro" id="IPR018394">
    <property type="entry name" value="DNA_photolyase_1_CS_C"/>
</dbReference>
<dbReference type="Ensembl" id="ENSLOCT00000004840.1">
    <property type="protein sequence ID" value="ENSLOCP00000004832.1"/>
    <property type="gene ID" value="ENSLOCG00000004051.1"/>
</dbReference>
<comment type="cofactor">
    <cofactor evidence="5">
        <name>FAD</name>
        <dbReference type="ChEBI" id="CHEBI:57692"/>
    </cofactor>
    <text evidence="5">Binds 1 FAD per subunit.</text>
</comment>
<comment type="similarity">
    <text evidence="1">Belongs to the DNA photolyase class-1 family.</text>
</comment>
<dbReference type="EMBL" id="AHAT01010534">
    <property type="status" value="NOT_ANNOTATED_CDS"/>
    <property type="molecule type" value="Genomic_DNA"/>
</dbReference>
<keyword evidence="10" id="KW-1185">Reference proteome</keyword>
<evidence type="ECO:0000256" key="5">
    <source>
        <dbReference type="PIRSR" id="PIRSR602081-1"/>
    </source>
</evidence>
<dbReference type="InterPro" id="IPR006050">
    <property type="entry name" value="DNA_photolyase_N"/>
</dbReference>
<dbReference type="InParanoid" id="W5M8X3"/>
<dbReference type="InterPro" id="IPR036134">
    <property type="entry name" value="Crypto/Photolyase_FAD-like_sf"/>
</dbReference>
<dbReference type="STRING" id="7918.ENSLOCP00000004832"/>
<dbReference type="SUPFAM" id="SSF52425">
    <property type="entry name" value="Cryptochrome/photolyase, N-terminal domain"/>
    <property type="match status" value="1"/>
</dbReference>
<dbReference type="eggNOG" id="KOG0133">
    <property type="taxonomic scope" value="Eukaryota"/>
</dbReference>
<dbReference type="PROSITE" id="PS00394">
    <property type="entry name" value="DNA_PHOTOLYASES_1_1"/>
    <property type="match status" value="1"/>
</dbReference>
<dbReference type="GO" id="GO:0005737">
    <property type="term" value="C:cytoplasm"/>
    <property type="evidence" value="ECO:0000318"/>
    <property type="project" value="GO_Central"/>
</dbReference>
<evidence type="ECO:0000313" key="10">
    <source>
        <dbReference type="Proteomes" id="UP000018468"/>
    </source>
</evidence>
<dbReference type="InterPro" id="IPR005101">
    <property type="entry name" value="Cryptochr/Photolyase_FAD-bd"/>
</dbReference>
<reference evidence="9" key="3">
    <citation type="submission" date="2025-09" db="UniProtKB">
        <authorList>
            <consortium name="Ensembl"/>
        </authorList>
    </citation>
    <scope>IDENTIFICATION</scope>
</reference>
<dbReference type="Pfam" id="PF00875">
    <property type="entry name" value="DNA_photolyase"/>
    <property type="match status" value="1"/>
</dbReference>
<feature type="compositionally biased region" description="Basic and acidic residues" evidence="7">
    <location>
        <begin position="780"/>
        <end position="794"/>
    </location>
</feature>
<dbReference type="GO" id="GO:0005634">
    <property type="term" value="C:nucleus"/>
    <property type="evidence" value="ECO:0000318"/>
    <property type="project" value="GO_Central"/>
</dbReference>
<feature type="compositionally biased region" description="Basic residues" evidence="7">
    <location>
        <begin position="182"/>
        <end position="194"/>
    </location>
</feature>
<feature type="region of interest" description="Disordered" evidence="7">
    <location>
        <begin position="777"/>
        <end position="828"/>
    </location>
</feature>
<dbReference type="PRINTS" id="PR00147">
    <property type="entry name" value="DNAPHOTLYASE"/>
</dbReference>
<sequence>VQQMMAELQLGELDTEEFFCLTLSLLGHQNTQEQFLELIEPLALRHEKEHMCLTTIFLEYFTQAQAPGVEEEEVEVALALSLQELGVSKQEKPQPSSHPGARESQRETPFQSGSTDVCVNVAGEASQPGAGQGVQALKATSSSGECDPRLEQLSSKGCQPPSRERAGGTPPGNTSQPDGSRSSRRRRTRKKASSVHRSPSMPRPVLVWIRRDLRLSDNPALVGSLELGAPVIPVFLWCPREEEGPGVTVAVGSASKYWLHHALLCFIQSLHKLGGHLVTRRVETTTQQALQSLVSETGADTLLANALYEPWLKERDELAFSALESQGVKCHLYHSYCLREPGSVCTEGVGLRGIGSVSHFMSCCQHNPAPGLGSVLQAPATLPVPSQWPQSGPLDQLDLAKMPRRKDGTTVDWAATIRSSWDFSEEGAHARLQDFLCDDIWHYPVFVRKLDSSNPEICSSLKVVINIKFKHVTLKSKTCNANKGKNIKLLWTDSVNHPGPPVAMPLLPSNAIRWSADRAHLKAWQRGRTGYPLVDAAMRQLWLTGWMNNYMRHVVASFLIAYLHLPWQEGYRWFQDTLVDADVAIDAVMWQNGGMCGLDHWNFVMHPVSAALTCDPYGSFVRKWCPELAALPDELIHKPWQCPASVLRRAGVTLGGDYPERIVADLEERRARSLRDVATARQQFAGEYVDRRSGCDLLPLPDKLVKEALGGGGGGEVVQRGGRFLLPVITRKEFQHQTLEPGAQTNPFDAVLRGYVSRQRDEAAAFLRERDFTASVMSEGGRRLERQERDRRVLEGLPPPPAQKSRARRTPRTDPFSVVPGGAPITPS</sequence>
<evidence type="ECO:0000256" key="6">
    <source>
        <dbReference type="PIRSR" id="PIRSR602081-2"/>
    </source>
</evidence>
<dbReference type="GO" id="GO:0006139">
    <property type="term" value="P:nucleobase-containing compound metabolic process"/>
    <property type="evidence" value="ECO:0007669"/>
    <property type="project" value="UniProtKB-ARBA"/>
</dbReference>
<protein>
    <submittedName>
        <fullName evidence="9">Si:ch1073-390k14.1</fullName>
    </submittedName>
</protein>
<dbReference type="GO" id="GO:0003677">
    <property type="term" value="F:DNA binding"/>
    <property type="evidence" value="ECO:0000318"/>
    <property type="project" value="GO_Central"/>
</dbReference>
<dbReference type="GO" id="GO:0043153">
    <property type="term" value="P:entrainment of circadian clock by photoperiod"/>
    <property type="evidence" value="ECO:0000318"/>
    <property type="project" value="GO_Central"/>
</dbReference>